<dbReference type="EMBL" id="JACATZ010000001">
    <property type="protein sequence ID" value="NWJ45493.1"/>
    <property type="molecule type" value="Genomic_DNA"/>
</dbReference>
<comment type="catalytic activity">
    <reaction evidence="8 9">
        <text>(R)-4'-phosphopantetheine + ATP + H(+) = 3'-dephospho-CoA + diphosphate</text>
        <dbReference type="Rhea" id="RHEA:19801"/>
        <dbReference type="ChEBI" id="CHEBI:15378"/>
        <dbReference type="ChEBI" id="CHEBI:30616"/>
        <dbReference type="ChEBI" id="CHEBI:33019"/>
        <dbReference type="ChEBI" id="CHEBI:57328"/>
        <dbReference type="ChEBI" id="CHEBI:61723"/>
        <dbReference type="EC" id="2.7.7.3"/>
    </reaction>
</comment>
<dbReference type="Proteomes" id="UP001431572">
    <property type="component" value="Chromosome 1"/>
</dbReference>
<dbReference type="AlphaFoldDB" id="A0A8T7LWZ8"/>
<feature type="binding site" evidence="9">
    <location>
        <position position="87"/>
    </location>
    <ligand>
        <name>substrate</name>
    </ligand>
</feature>
<protein>
    <recommendedName>
        <fullName evidence="9">Phosphopantetheine adenylyltransferase</fullName>
        <ecNumber evidence="9">2.7.7.3</ecNumber>
    </recommendedName>
    <alternativeName>
        <fullName evidence="9">Dephospho-CoA pyrophosphorylase</fullName>
    </alternativeName>
    <alternativeName>
        <fullName evidence="9">Pantetheine-phosphate adenylyltransferase</fullName>
        <shortName evidence="9">PPAT</shortName>
    </alternativeName>
</protein>
<dbReference type="EC" id="2.7.7.3" evidence="9"/>
<keyword evidence="7 9" id="KW-0173">Coenzyme A biosynthesis</keyword>
<proteinExistence type="inferred from homology"/>
<comment type="function">
    <text evidence="9">Reversibly transfers an adenylyl group from ATP to 4'-phosphopantetheine, yielding dephospho-CoA (dPCoA) and pyrophosphate.</text>
</comment>
<evidence type="ECO:0000256" key="3">
    <source>
        <dbReference type="ARBA" id="ARBA00022695"/>
    </source>
</evidence>
<evidence type="ECO:0000256" key="1">
    <source>
        <dbReference type="ARBA" id="ARBA00022490"/>
    </source>
</evidence>
<feature type="binding site" evidence="9">
    <location>
        <position position="73"/>
    </location>
    <ligand>
        <name>substrate</name>
    </ligand>
</feature>
<dbReference type="NCBIfam" id="TIGR00125">
    <property type="entry name" value="cyt_tran_rel"/>
    <property type="match status" value="1"/>
</dbReference>
<keyword evidence="5 9" id="KW-0067">ATP-binding</keyword>
<feature type="binding site" evidence="9">
    <location>
        <begin position="123"/>
        <end position="129"/>
    </location>
    <ligand>
        <name>ATP</name>
        <dbReference type="ChEBI" id="CHEBI:30616"/>
    </ligand>
</feature>
<gene>
    <name evidence="9 11" type="primary">coaD</name>
    <name evidence="11" type="ORF">HXX08_06410</name>
    <name evidence="12" type="ORF">OZ401_000631</name>
</gene>
<evidence type="ECO:0000256" key="7">
    <source>
        <dbReference type="ARBA" id="ARBA00022993"/>
    </source>
</evidence>
<organism evidence="11 13">
    <name type="scientific">Candidatus Chlorohelix allophototropha</name>
    <dbReference type="NCBI Taxonomy" id="3003348"/>
    <lineage>
        <taxon>Bacteria</taxon>
        <taxon>Bacillati</taxon>
        <taxon>Chloroflexota</taxon>
        <taxon>Chloroflexia</taxon>
        <taxon>Candidatus Chloroheliales</taxon>
        <taxon>Candidatus Chloroheliaceae</taxon>
        <taxon>Candidatus Chlorohelix</taxon>
    </lineage>
</organism>
<dbReference type="InterPro" id="IPR001980">
    <property type="entry name" value="PPAT"/>
</dbReference>
<dbReference type="SUPFAM" id="SSF52374">
    <property type="entry name" value="Nucleotidylyl transferase"/>
    <property type="match status" value="1"/>
</dbReference>
<feature type="binding site" evidence="9">
    <location>
        <position position="17"/>
    </location>
    <ligand>
        <name>ATP</name>
        <dbReference type="ChEBI" id="CHEBI:30616"/>
    </ligand>
</feature>
<dbReference type="GO" id="GO:0005524">
    <property type="term" value="F:ATP binding"/>
    <property type="evidence" value="ECO:0007669"/>
    <property type="project" value="UniProtKB-KW"/>
</dbReference>
<reference evidence="12" key="2">
    <citation type="journal article" date="2024" name="Nature">
        <title>Anoxygenic phototroph of the Chloroflexota uses a type I reaction centre.</title>
        <authorList>
            <person name="Tsuji J.M."/>
            <person name="Shaw N.A."/>
            <person name="Nagashima S."/>
            <person name="Venkiteswaran J.J."/>
            <person name="Schiff S.L."/>
            <person name="Watanabe T."/>
            <person name="Fukui M."/>
            <person name="Hanada S."/>
            <person name="Tank M."/>
            <person name="Neufeld J.D."/>
        </authorList>
    </citation>
    <scope>NUCLEOTIDE SEQUENCE</scope>
    <source>
        <strain evidence="12">L227-S17</strain>
    </source>
</reference>
<evidence type="ECO:0000256" key="8">
    <source>
        <dbReference type="ARBA" id="ARBA00029346"/>
    </source>
</evidence>
<keyword evidence="4 9" id="KW-0547">Nucleotide-binding</keyword>
<accession>A0A8T7LWZ8</accession>
<dbReference type="InterPro" id="IPR014729">
    <property type="entry name" value="Rossmann-like_a/b/a_fold"/>
</dbReference>
<keyword evidence="6 9" id="KW-0460">Magnesium</keyword>
<evidence type="ECO:0000313" key="14">
    <source>
        <dbReference type="Proteomes" id="UP001431572"/>
    </source>
</evidence>
<evidence type="ECO:0000313" key="13">
    <source>
        <dbReference type="Proteomes" id="UP000521676"/>
    </source>
</evidence>
<dbReference type="Proteomes" id="UP000521676">
    <property type="component" value="Unassembled WGS sequence"/>
</dbReference>
<dbReference type="InterPro" id="IPR004821">
    <property type="entry name" value="Cyt_trans-like"/>
</dbReference>
<evidence type="ECO:0000256" key="6">
    <source>
        <dbReference type="ARBA" id="ARBA00022842"/>
    </source>
</evidence>
<dbReference type="RefSeq" id="WP_341469260.1">
    <property type="nucleotide sequence ID" value="NZ_CP128399.1"/>
</dbReference>
<feature type="binding site" evidence="9">
    <location>
        <position position="98"/>
    </location>
    <ligand>
        <name>ATP</name>
        <dbReference type="ChEBI" id="CHEBI:30616"/>
    </ligand>
</feature>
<keyword evidence="2 9" id="KW-0808">Transferase</keyword>
<feature type="site" description="Transition state stabilizer" evidence="9">
    <location>
        <position position="17"/>
    </location>
</feature>
<evidence type="ECO:0000256" key="2">
    <source>
        <dbReference type="ARBA" id="ARBA00022679"/>
    </source>
</evidence>
<evidence type="ECO:0000313" key="12">
    <source>
        <dbReference type="EMBL" id="WJW67366.1"/>
    </source>
</evidence>
<keyword evidence="3 9" id="KW-0548">Nucleotidyltransferase</keyword>
<comment type="subcellular location">
    <subcellularLocation>
        <location evidence="9">Cytoplasm</location>
    </subcellularLocation>
</comment>
<dbReference type="CDD" id="cd02163">
    <property type="entry name" value="PPAT"/>
    <property type="match status" value="1"/>
</dbReference>
<dbReference type="EMBL" id="CP128399">
    <property type="protein sequence ID" value="WJW67366.1"/>
    <property type="molecule type" value="Genomic_DNA"/>
</dbReference>
<evidence type="ECO:0000256" key="5">
    <source>
        <dbReference type="ARBA" id="ARBA00022840"/>
    </source>
</evidence>
<comment type="similarity">
    <text evidence="9">Belongs to the bacterial CoaD family.</text>
</comment>
<name>A0A8T7LWZ8_9CHLR</name>
<dbReference type="Gene3D" id="3.40.50.620">
    <property type="entry name" value="HUPs"/>
    <property type="match status" value="1"/>
</dbReference>
<feature type="binding site" evidence="9">
    <location>
        <begin position="88"/>
        <end position="90"/>
    </location>
    <ligand>
        <name>ATP</name>
        <dbReference type="ChEBI" id="CHEBI:30616"/>
    </ligand>
</feature>
<sequence length="165" mass="18666">MVLALYPASFDPITYGHIDIATRAAKIFDEVVIAPYDAPVKNLLFSTEERKAMIIEAIKNVPNIRVEHYKMLTTHYAHEIGAQVIIRGLRTVSDFDYELQLTQNYRNLAPHIEICYLMTSQNFSYIASSMVKEIARLGGDVSQMVPPHIATKLYTAYNTVAIKLT</sequence>
<dbReference type="HAMAP" id="MF_00151">
    <property type="entry name" value="PPAT_bact"/>
    <property type="match status" value="1"/>
</dbReference>
<dbReference type="PANTHER" id="PTHR21342">
    <property type="entry name" value="PHOSPHOPANTETHEINE ADENYLYLTRANSFERASE"/>
    <property type="match status" value="1"/>
</dbReference>
<comment type="subunit">
    <text evidence="9">Homohexamer.</text>
</comment>
<feature type="binding site" evidence="9">
    <location>
        <position position="41"/>
    </location>
    <ligand>
        <name>substrate</name>
    </ligand>
</feature>
<dbReference type="GO" id="GO:0015937">
    <property type="term" value="P:coenzyme A biosynthetic process"/>
    <property type="evidence" value="ECO:0007669"/>
    <property type="project" value="UniProtKB-UniRule"/>
</dbReference>
<feature type="binding site" evidence="9">
    <location>
        <position position="9"/>
    </location>
    <ligand>
        <name>substrate</name>
    </ligand>
</feature>
<dbReference type="GO" id="GO:0005737">
    <property type="term" value="C:cytoplasm"/>
    <property type="evidence" value="ECO:0007669"/>
    <property type="project" value="UniProtKB-SubCell"/>
</dbReference>
<dbReference type="PANTHER" id="PTHR21342:SF1">
    <property type="entry name" value="PHOSPHOPANTETHEINE ADENYLYLTRANSFERASE"/>
    <property type="match status" value="1"/>
</dbReference>
<keyword evidence="14" id="KW-1185">Reference proteome</keyword>
<dbReference type="Pfam" id="PF01467">
    <property type="entry name" value="CTP_transf_like"/>
    <property type="match status" value="1"/>
</dbReference>
<evidence type="ECO:0000313" key="11">
    <source>
        <dbReference type="EMBL" id="NWJ45493.1"/>
    </source>
</evidence>
<comment type="pathway">
    <text evidence="9">Cofactor biosynthesis; coenzyme A biosynthesis; CoA from (R)-pantothenate: step 4/5.</text>
</comment>
<comment type="cofactor">
    <cofactor evidence="9">
        <name>Mg(2+)</name>
        <dbReference type="ChEBI" id="CHEBI:18420"/>
    </cofactor>
</comment>
<evidence type="ECO:0000256" key="4">
    <source>
        <dbReference type="ARBA" id="ARBA00022741"/>
    </source>
</evidence>
<evidence type="ECO:0000256" key="9">
    <source>
        <dbReference type="HAMAP-Rule" id="MF_00151"/>
    </source>
</evidence>
<feature type="binding site" evidence="9">
    <location>
        <begin position="9"/>
        <end position="10"/>
    </location>
    <ligand>
        <name>ATP</name>
        <dbReference type="ChEBI" id="CHEBI:30616"/>
    </ligand>
</feature>
<dbReference type="PRINTS" id="PR01020">
    <property type="entry name" value="LPSBIOSNTHSS"/>
</dbReference>
<dbReference type="GO" id="GO:0004595">
    <property type="term" value="F:pantetheine-phosphate adenylyltransferase activity"/>
    <property type="evidence" value="ECO:0007669"/>
    <property type="project" value="UniProtKB-UniRule"/>
</dbReference>
<reference evidence="11 13" key="1">
    <citation type="submission" date="2020-06" db="EMBL/GenBank/DDBJ databases">
        <title>Anoxygenic phototrophic Chloroflexota member uses a Type I reaction center.</title>
        <authorList>
            <person name="Tsuji J.M."/>
            <person name="Shaw N.A."/>
            <person name="Nagashima S."/>
            <person name="Venkiteswaran J."/>
            <person name="Schiff S.L."/>
            <person name="Hanada S."/>
            <person name="Tank M."/>
            <person name="Neufeld J.D."/>
        </authorList>
    </citation>
    <scope>NUCLEOTIDE SEQUENCE [LARGE SCALE GENOMIC DNA]</scope>
    <source>
        <strain evidence="11">L227-S17</strain>
    </source>
</reference>
<keyword evidence="1 9" id="KW-0963">Cytoplasm</keyword>
<dbReference type="NCBIfam" id="TIGR01510">
    <property type="entry name" value="coaD_prev_kdtB"/>
    <property type="match status" value="1"/>
</dbReference>
<evidence type="ECO:0000259" key="10">
    <source>
        <dbReference type="Pfam" id="PF01467"/>
    </source>
</evidence>
<feature type="domain" description="Cytidyltransferase-like" evidence="10">
    <location>
        <begin position="5"/>
        <end position="133"/>
    </location>
</feature>